<proteinExistence type="inferred from homology"/>
<feature type="domain" description="Thioredoxin" evidence="8">
    <location>
        <begin position="10"/>
        <end position="130"/>
    </location>
</feature>
<dbReference type="OrthoDB" id="10264505at2759"/>
<keyword evidence="7" id="KW-0732">Signal</keyword>
<dbReference type="InterPro" id="IPR011679">
    <property type="entry name" value="ERp29_C"/>
</dbReference>
<dbReference type="EC" id="5.3.4.1" evidence="3"/>
<dbReference type="GO" id="GO:0003756">
    <property type="term" value="F:protein disulfide isomerase activity"/>
    <property type="evidence" value="ECO:0007669"/>
    <property type="project" value="UniProtKB-EC"/>
</dbReference>
<protein>
    <recommendedName>
        <fullName evidence="3">protein disulfide-isomerase</fullName>
        <ecNumber evidence="3">5.3.4.1</ecNumber>
    </recommendedName>
</protein>
<dbReference type="AlphaFoldDB" id="A0A9P8PB58"/>
<evidence type="ECO:0000256" key="2">
    <source>
        <dbReference type="ARBA" id="ARBA00006347"/>
    </source>
</evidence>
<feature type="chain" id="PRO_5040225147" description="protein disulfide-isomerase" evidence="7">
    <location>
        <begin position="17"/>
        <end position="357"/>
    </location>
</feature>
<reference evidence="9" key="2">
    <citation type="submission" date="2021-01" db="EMBL/GenBank/DDBJ databases">
        <authorList>
            <person name="Schikora-Tamarit M.A."/>
        </authorList>
    </citation>
    <scope>NUCLEOTIDE SEQUENCE</scope>
    <source>
        <strain evidence="9">CBS6341</strain>
    </source>
</reference>
<dbReference type="PRINTS" id="PR00421">
    <property type="entry name" value="THIOREDOXIN"/>
</dbReference>
<reference evidence="9" key="1">
    <citation type="journal article" date="2021" name="Open Biol.">
        <title>Shared evolutionary footprints suggest mitochondrial oxidative damage underlies multiple complex I losses in fungi.</title>
        <authorList>
            <person name="Schikora-Tamarit M.A."/>
            <person name="Marcet-Houben M."/>
            <person name="Nosek J."/>
            <person name="Gabaldon T."/>
        </authorList>
    </citation>
    <scope>NUCLEOTIDE SEQUENCE</scope>
    <source>
        <strain evidence="9">CBS6341</strain>
    </source>
</reference>
<sequence>MRNLLIYCYLLVSSLANVIQLTTKNFDSVVSNPDGNPTLVKFYATWCGHCKTLAPIYEEIAQHYSESDVQIAEIDCESNRPICSQFKIKGFPTMKLFLGNNDSDDAENVVDFKSSRSKANLIEFIDSNLEVSIPVVESSPSKIVQISELDFDEIKSQDKDLYVVFTANWCQHCLKLHPDWEDLAKVFENDSNIIIGEVETTSVPHKSLLSRYNIKSFPTILGFLQNGDILEYNFKERDLSTLVKWVNSNSGLFRDIDGGISSEAGLIPEIDKLLGEIQAYQDDHGLLHDLVNKVEKIEGSEYYKKLINKIINGEHQTYIPGEIDRLNKILKNKLNQSQLDNIHKRLNVLKKFSSIIF</sequence>
<dbReference type="PROSITE" id="PS00194">
    <property type="entry name" value="THIOREDOXIN_1"/>
    <property type="match status" value="1"/>
</dbReference>
<evidence type="ECO:0000313" key="10">
    <source>
        <dbReference type="Proteomes" id="UP000769528"/>
    </source>
</evidence>
<dbReference type="InterPro" id="IPR051063">
    <property type="entry name" value="PDI"/>
</dbReference>
<dbReference type="SUPFAM" id="SSF47933">
    <property type="entry name" value="ERP29 C domain-like"/>
    <property type="match status" value="1"/>
</dbReference>
<dbReference type="PANTHER" id="PTHR45672:SF11">
    <property type="entry name" value="PROTEIN DISULFIDE-ISOMERASE C17H9.14C"/>
    <property type="match status" value="1"/>
</dbReference>
<evidence type="ECO:0000256" key="4">
    <source>
        <dbReference type="ARBA" id="ARBA00023157"/>
    </source>
</evidence>
<dbReference type="Gene3D" id="3.40.30.10">
    <property type="entry name" value="Glutaredoxin"/>
    <property type="match status" value="2"/>
</dbReference>
<comment type="catalytic activity">
    <reaction evidence="1">
        <text>Catalyzes the rearrangement of -S-S- bonds in proteins.</text>
        <dbReference type="EC" id="5.3.4.1"/>
    </reaction>
</comment>
<name>A0A9P8PB58_9ASCO</name>
<evidence type="ECO:0000256" key="7">
    <source>
        <dbReference type="SAM" id="SignalP"/>
    </source>
</evidence>
<organism evidence="9 10">
    <name type="scientific">Wickerhamomyces mucosus</name>
    <dbReference type="NCBI Taxonomy" id="1378264"/>
    <lineage>
        <taxon>Eukaryota</taxon>
        <taxon>Fungi</taxon>
        <taxon>Dikarya</taxon>
        <taxon>Ascomycota</taxon>
        <taxon>Saccharomycotina</taxon>
        <taxon>Saccharomycetes</taxon>
        <taxon>Phaffomycetales</taxon>
        <taxon>Wickerhamomycetaceae</taxon>
        <taxon>Wickerhamomyces</taxon>
    </lineage>
</organism>
<evidence type="ECO:0000256" key="6">
    <source>
        <dbReference type="ARBA" id="ARBA00023284"/>
    </source>
</evidence>
<dbReference type="Pfam" id="PF07749">
    <property type="entry name" value="ERp29"/>
    <property type="match status" value="1"/>
</dbReference>
<comment type="similarity">
    <text evidence="2">Belongs to the protein disulfide isomerase family.</text>
</comment>
<keyword evidence="10" id="KW-1185">Reference proteome</keyword>
<accession>A0A9P8PB58</accession>
<feature type="signal peptide" evidence="7">
    <location>
        <begin position="1"/>
        <end position="16"/>
    </location>
</feature>
<evidence type="ECO:0000256" key="5">
    <source>
        <dbReference type="ARBA" id="ARBA00023235"/>
    </source>
</evidence>
<gene>
    <name evidence="9" type="ORF">WICMUC_005101</name>
</gene>
<dbReference type="InterPro" id="IPR013766">
    <property type="entry name" value="Thioredoxin_domain"/>
</dbReference>
<evidence type="ECO:0000256" key="3">
    <source>
        <dbReference type="ARBA" id="ARBA00012723"/>
    </source>
</evidence>
<keyword evidence="5" id="KW-0413">Isomerase</keyword>
<keyword evidence="4" id="KW-1015">Disulfide bond</keyword>
<dbReference type="InterPro" id="IPR036356">
    <property type="entry name" value="ERp29_C_sf"/>
</dbReference>
<dbReference type="PROSITE" id="PS51352">
    <property type="entry name" value="THIOREDOXIN_2"/>
    <property type="match status" value="2"/>
</dbReference>
<dbReference type="EMBL" id="JAEUBF010001349">
    <property type="protein sequence ID" value="KAH3669038.1"/>
    <property type="molecule type" value="Genomic_DNA"/>
</dbReference>
<dbReference type="InterPro" id="IPR036249">
    <property type="entry name" value="Thioredoxin-like_sf"/>
</dbReference>
<dbReference type="Gene3D" id="1.20.1150.12">
    <property type="entry name" value="Endoplasmic reticulum resident protein 29, C-terminal domain"/>
    <property type="match status" value="1"/>
</dbReference>
<dbReference type="GO" id="GO:0005783">
    <property type="term" value="C:endoplasmic reticulum"/>
    <property type="evidence" value="ECO:0007669"/>
    <property type="project" value="InterPro"/>
</dbReference>
<evidence type="ECO:0000259" key="8">
    <source>
        <dbReference type="PROSITE" id="PS51352"/>
    </source>
</evidence>
<dbReference type="InterPro" id="IPR017937">
    <property type="entry name" value="Thioredoxin_CS"/>
</dbReference>
<evidence type="ECO:0000256" key="1">
    <source>
        <dbReference type="ARBA" id="ARBA00001182"/>
    </source>
</evidence>
<dbReference type="PANTHER" id="PTHR45672">
    <property type="entry name" value="PROTEIN DISULFIDE-ISOMERASE C17H9.14C-RELATED"/>
    <property type="match status" value="1"/>
</dbReference>
<keyword evidence="6" id="KW-0676">Redox-active center</keyword>
<dbReference type="SUPFAM" id="SSF52833">
    <property type="entry name" value="Thioredoxin-like"/>
    <property type="match status" value="2"/>
</dbReference>
<feature type="domain" description="Thioredoxin" evidence="8">
    <location>
        <begin position="133"/>
        <end position="275"/>
    </location>
</feature>
<dbReference type="GO" id="GO:0006457">
    <property type="term" value="P:protein folding"/>
    <property type="evidence" value="ECO:0007669"/>
    <property type="project" value="TreeGrafter"/>
</dbReference>
<dbReference type="Proteomes" id="UP000769528">
    <property type="component" value="Unassembled WGS sequence"/>
</dbReference>
<dbReference type="Pfam" id="PF00085">
    <property type="entry name" value="Thioredoxin"/>
    <property type="match status" value="2"/>
</dbReference>
<comment type="caution">
    <text evidence="9">The sequence shown here is derived from an EMBL/GenBank/DDBJ whole genome shotgun (WGS) entry which is preliminary data.</text>
</comment>
<evidence type="ECO:0000313" key="9">
    <source>
        <dbReference type="EMBL" id="KAH3669038.1"/>
    </source>
</evidence>